<dbReference type="RefSeq" id="WP_006058462.1">
    <property type="nucleotide sequence ID" value="NZ_GG657554.1"/>
</dbReference>
<evidence type="ECO:0000259" key="4">
    <source>
        <dbReference type="Pfam" id="PF00135"/>
    </source>
</evidence>
<dbReference type="eggNOG" id="COG2272">
    <property type="taxonomic scope" value="Bacteria"/>
</dbReference>
<dbReference type="InterPro" id="IPR019826">
    <property type="entry name" value="Carboxylesterase_B_AS"/>
</dbReference>
<dbReference type="InterPro" id="IPR029058">
    <property type="entry name" value="AB_hydrolase_fold"/>
</dbReference>
<dbReference type="Gene3D" id="3.40.50.1820">
    <property type="entry name" value="alpha/beta hydrolase"/>
    <property type="match status" value="1"/>
</dbReference>
<gene>
    <name evidence="5" type="ORF">HOLDEFILI_01259</name>
</gene>
<evidence type="ECO:0000256" key="1">
    <source>
        <dbReference type="ARBA" id="ARBA00005964"/>
    </source>
</evidence>
<evidence type="ECO:0000313" key="5">
    <source>
        <dbReference type="EMBL" id="EEF68559.1"/>
    </source>
</evidence>
<comment type="caution">
    <text evidence="5">The sequence shown here is derived from an EMBL/GenBank/DDBJ whole genome shotgun (WGS) entry which is preliminary data.</text>
</comment>
<dbReference type="HOGENOM" id="CLU_006586_16_0_9"/>
<dbReference type="Proteomes" id="UP000005950">
    <property type="component" value="Unassembled WGS sequence"/>
</dbReference>
<dbReference type="SUPFAM" id="SSF53474">
    <property type="entry name" value="alpha/beta-Hydrolases"/>
    <property type="match status" value="1"/>
</dbReference>
<dbReference type="EC" id="3.1.1.-" evidence="3"/>
<dbReference type="PANTHER" id="PTHR11559">
    <property type="entry name" value="CARBOXYLESTERASE"/>
    <property type="match status" value="1"/>
</dbReference>
<accession>B9Y627</accession>
<proteinExistence type="inferred from homology"/>
<dbReference type="PROSITE" id="PS00122">
    <property type="entry name" value="CARBOXYLESTERASE_B_1"/>
    <property type="match status" value="1"/>
</dbReference>
<sequence>MNFEHGRSTTVKIENGLIRGFRYNDVFHFYGIDYARAQRFMPPEDVPAWDGVKEAVNYGFICPPFRPDRIGNNLKNPHRFWPQAETCQNLNVWTKSIHGGEKKPVVVWFHGGGFFNGSAIEQEAYDGFNLCASGDVVVVTVNHRLNILGYLNLQPFSDKYEHSANVGNLDLIAALKWVNRNIESFGGDKDQVTIFGQSGGGAKVISVMNMPASAGLYCRAMIMSGTMGRHLSDAGKDMTPNVRRMLKILNIPETEVNRLEDISHREIADAYLKAHQELGGKGLPYLGPIKNQDYLGDPVVYGFSKQAKQTPMIVGSVFSEFFTLPDSYPRWAMNDEDMVRAVGKELGEDRKEDLIRLFQKAFPEKKIIDLLTYDCGAARGAAKEFIQRRLEDDCAETYNYFFTPVFGINEGQTALHSSDIPFIFHNTDKVPSSDLGTATEVLENEMAGRFIAFAKTGKPQIENGIEWPACTSEHEATMIFDQTVKVKYDFDTELQEEMSKIKTFSFEHLG</sequence>
<evidence type="ECO:0000313" key="6">
    <source>
        <dbReference type="Proteomes" id="UP000005950"/>
    </source>
</evidence>
<dbReference type="AlphaFoldDB" id="B9Y627"/>
<keyword evidence="2 3" id="KW-0378">Hydrolase</keyword>
<dbReference type="STRING" id="545696.HOLDEFILI_01259"/>
<dbReference type="EMBL" id="ACCF01000074">
    <property type="protein sequence ID" value="EEF68559.1"/>
    <property type="molecule type" value="Genomic_DNA"/>
</dbReference>
<dbReference type="ESTHER" id="9firm-b9y627">
    <property type="family name" value="Carb_B_Bacteria"/>
</dbReference>
<protein>
    <recommendedName>
        <fullName evidence="3">Carboxylic ester hydrolase</fullName>
        <ecNumber evidence="3">3.1.1.-</ecNumber>
    </recommendedName>
</protein>
<organism evidence="5 6">
    <name type="scientific">Holdemania filiformis DSM 12042</name>
    <dbReference type="NCBI Taxonomy" id="545696"/>
    <lineage>
        <taxon>Bacteria</taxon>
        <taxon>Bacillati</taxon>
        <taxon>Bacillota</taxon>
        <taxon>Erysipelotrichia</taxon>
        <taxon>Erysipelotrichales</taxon>
        <taxon>Erysipelotrichaceae</taxon>
        <taxon>Holdemania</taxon>
    </lineage>
</organism>
<dbReference type="OrthoDB" id="9775851at2"/>
<name>B9Y627_9FIRM</name>
<evidence type="ECO:0000256" key="2">
    <source>
        <dbReference type="ARBA" id="ARBA00022801"/>
    </source>
</evidence>
<reference evidence="5 6" key="1">
    <citation type="submission" date="2008-12" db="EMBL/GenBank/DDBJ databases">
        <authorList>
            <person name="Fulton L."/>
            <person name="Clifton S."/>
            <person name="Fulton B."/>
            <person name="Xu J."/>
            <person name="Minx P."/>
            <person name="Pepin K.H."/>
            <person name="Johnson M."/>
            <person name="Bhonagiri V."/>
            <person name="Nash W.E."/>
            <person name="Mardis E.R."/>
            <person name="Wilson R.K."/>
        </authorList>
    </citation>
    <scope>NUCLEOTIDE SEQUENCE [LARGE SCALE GENOMIC DNA]</scope>
    <source>
        <strain evidence="5 6">DSM 12042</strain>
    </source>
</reference>
<dbReference type="Pfam" id="PF00135">
    <property type="entry name" value="COesterase"/>
    <property type="match status" value="1"/>
</dbReference>
<evidence type="ECO:0000256" key="3">
    <source>
        <dbReference type="RuleBase" id="RU361235"/>
    </source>
</evidence>
<reference evidence="5 6" key="2">
    <citation type="submission" date="2009-02" db="EMBL/GenBank/DDBJ databases">
        <title>Draft genome sequence of Holdemania filiformis DSM 12042.</title>
        <authorList>
            <person name="Sudarsanam P."/>
            <person name="Ley R."/>
            <person name="Guruge J."/>
            <person name="Turnbaugh P.J."/>
            <person name="Mahowald M."/>
            <person name="Liep D."/>
            <person name="Gordon J."/>
        </authorList>
    </citation>
    <scope>NUCLEOTIDE SEQUENCE [LARGE SCALE GENOMIC DNA]</scope>
    <source>
        <strain evidence="5 6">DSM 12042</strain>
    </source>
</reference>
<feature type="domain" description="Carboxylesterase type B" evidence="4">
    <location>
        <begin position="8"/>
        <end position="487"/>
    </location>
</feature>
<dbReference type="InterPro" id="IPR050309">
    <property type="entry name" value="Type-B_Carboxylest/Lipase"/>
</dbReference>
<dbReference type="InterPro" id="IPR002018">
    <property type="entry name" value="CarbesteraseB"/>
</dbReference>
<comment type="similarity">
    <text evidence="1 3">Belongs to the type-B carboxylesterase/lipase family.</text>
</comment>
<dbReference type="GO" id="GO:0016787">
    <property type="term" value="F:hydrolase activity"/>
    <property type="evidence" value="ECO:0007669"/>
    <property type="project" value="UniProtKB-KW"/>
</dbReference>